<evidence type="ECO:0000256" key="4">
    <source>
        <dbReference type="ARBA" id="ARBA00022461"/>
    </source>
</evidence>
<evidence type="ECO:0000313" key="16">
    <source>
        <dbReference type="Proteomes" id="UP000483820"/>
    </source>
</evidence>
<organism evidence="15 16">
    <name type="scientific">Caenorhabditis remanei</name>
    <name type="common">Caenorhabditis vulgaris</name>
    <dbReference type="NCBI Taxonomy" id="31234"/>
    <lineage>
        <taxon>Eukaryota</taxon>
        <taxon>Metazoa</taxon>
        <taxon>Ecdysozoa</taxon>
        <taxon>Nematoda</taxon>
        <taxon>Chromadorea</taxon>
        <taxon>Rhabditida</taxon>
        <taxon>Rhabditina</taxon>
        <taxon>Rhabditomorpha</taxon>
        <taxon>Rhabditoidea</taxon>
        <taxon>Rhabditidae</taxon>
        <taxon>Peloderinae</taxon>
        <taxon>Caenorhabditis</taxon>
    </lineage>
</organism>
<evidence type="ECO:0000313" key="15">
    <source>
        <dbReference type="EMBL" id="KAF1749161.1"/>
    </source>
</evidence>
<keyword evidence="4 13" id="KW-0894">Sodium channel</keyword>
<dbReference type="PANTHER" id="PTHR11690">
    <property type="entry name" value="AMILORIDE-SENSITIVE SODIUM CHANNEL-RELATED"/>
    <property type="match status" value="1"/>
</dbReference>
<keyword evidence="12 13" id="KW-0407">Ion channel</keyword>
<keyword evidence="7" id="KW-0915">Sodium</keyword>
<comment type="caution">
    <text evidence="15">The sequence shown here is derived from an EMBL/GenBank/DDBJ whole genome shotgun (WGS) entry which is preliminary data.</text>
</comment>
<comment type="subcellular location">
    <subcellularLocation>
        <location evidence="1">Membrane</location>
        <topology evidence="1">Multi-pass membrane protein</topology>
    </subcellularLocation>
</comment>
<dbReference type="Pfam" id="PF00858">
    <property type="entry name" value="ASC"/>
    <property type="match status" value="1"/>
</dbReference>
<sequence>MAETSICSTSNSDYDSGDEERIVLHVYDDESKEFTSLTTYHGMVDQNLHFRNMAFQNILGSSRGYMCDVVYDTDDLFYSITENDLTLDIPTRLSHNSSESLLIKNSFSCEEVIDSITIGLDETVDFCSNSRTQVTDIGTCITFENWKNYAATTMKVRLKNSFRKTYTAHIHSAYHEVSRLTTQVWLKPGIHAKLSFNMEEQNYLRQNDWGTCKVQNGETYNHIGCLKQCYVEAYRNSCGCNPFFDQSRRTHCTIEELQRCSKLQCYSRHYILQPVSSLRSTKNQSTVTFHLNSKLLKSHHQYKRFKQIDLMSYIGGVMGLFLGMSCITLLEVFIYLFKTIFGTLNNTRHKEFVERLLSDDDDSIHGSHEEIIITQKIDKQGPKLNNEQPDGGVQELVVDAGPQRRFSMIPSMNSQLGMKVKT</sequence>
<keyword evidence="9 14" id="KW-0472">Membrane</keyword>
<dbReference type="AlphaFoldDB" id="A0A6A5G362"/>
<evidence type="ECO:0000256" key="11">
    <source>
        <dbReference type="ARBA" id="ARBA00023201"/>
    </source>
</evidence>
<proteinExistence type="inferred from homology"/>
<feature type="transmembrane region" description="Helical" evidence="14">
    <location>
        <begin position="310"/>
        <end position="337"/>
    </location>
</feature>
<evidence type="ECO:0000256" key="8">
    <source>
        <dbReference type="ARBA" id="ARBA00023065"/>
    </source>
</evidence>
<name>A0A6A5G362_CAERE</name>
<dbReference type="KEGG" id="crq:GCK72_025628"/>
<keyword evidence="10" id="KW-0325">Glycoprotein</keyword>
<evidence type="ECO:0000256" key="2">
    <source>
        <dbReference type="ARBA" id="ARBA00007193"/>
    </source>
</evidence>
<dbReference type="GO" id="GO:0015280">
    <property type="term" value="F:ligand-gated sodium channel activity"/>
    <property type="evidence" value="ECO:0007669"/>
    <property type="project" value="TreeGrafter"/>
</dbReference>
<evidence type="ECO:0000256" key="7">
    <source>
        <dbReference type="ARBA" id="ARBA00023053"/>
    </source>
</evidence>
<keyword evidence="6 14" id="KW-1133">Transmembrane helix</keyword>
<keyword evidence="3 13" id="KW-0813">Transport</keyword>
<dbReference type="Gene3D" id="1.10.287.770">
    <property type="entry name" value="YojJ-like"/>
    <property type="match status" value="1"/>
</dbReference>
<dbReference type="GO" id="GO:0005886">
    <property type="term" value="C:plasma membrane"/>
    <property type="evidence" value="ECO:0007669"/>
    <property type="project" value="TreeGrafter"/>
</dbReference>
<gene>
    <name evidence="15" type="ORF">GCK72_025628</name>
</gene>
<dbReference type="Proteomes" id="UP000483820">
    <property type="component" value="Chromosome X"/>
</dbReference>
<dbReference type="CTD" id="9807753"/>
<dbReference type="InterPro" id="IPR001873">
    <property type="entry name" value="ENaC"/>
</dbReference>
<evidence type="ECO:0000256" key="14">
    <source>
        <dbReference type="SAM" id="Phobius"/>
    </source>
</evidence>
<evidence type="ECO:0000256" key="13">
    <source>
        <dbReference type="RuleBase" id="RU000679"/>
    </source>
</evidence>
<evidence type="ECO:0000256" key="5">
    <source>
        <dbReference type="ARBA" id="ARBA00022692"/>
    </source>
</evidence>
<accession>A0A6A5G362</accession>
<evidence type="ECO:0000256" key="1">
    <source>
        <dbReference type="ARBA" id="ARBA00004141"/>
    </source>
</evidence>
<evidence type="ECO:0000256" key="6">
    <source>
        <dbReference type="ARBA" id="ARBA00022989"/>
    </source>
</evidence>
<dbReference type="PANTHER" id="PTHR11690:SF284">
    <property type="entry name" value="ACID-SENSING ION CHANNEL 1"/>
    <property type="match status" value="1"/>
</dbReference>
<evidence type="ECO:0000256" key="9">
    <source>
        <dbReference type="ARBA" id="ARBA00023136"/>
    </source>
</evidence>
<keyword evidence="5 13" id="KW-0812">Transmembrane</keyword>
<keyword evidence="8 13" id="KW-0406">Ion transport</keyword>
<reference evidence="15 16" key="1">
    <citation type="submission" date="2019-12" db="EMBL/GenBank/DDBJ databases">
        <title>Chromosome-level assembly of the Caenorhabditis remanei genome.</title>
        <authorList>
            <person name="Teterina A.A."/>
            <person name="Willis J.H."/>
            <person name="Phillips P.C."/>
        </authorList>
    </citation>
    <scope>NUCLEOTIDE SEQUENCE [LARGE SCALE GENOMIC DNA]</scope>
    <source>
        <strain evidence="15 16">PX506</strain>
        <tissue evidence="15">Whole organism</tissue>
    </source>
</reference>
<dbReference type="EMBL" id="WUAV01000006">
    <property type="protein sequence ID" value="KAF1749161.1"/>
    <property type="molecule type" value="Genomic_DNA"/>
</dbReference>
<keyword evidence="11 13" id="KW-0739">Sodium transport</keyword>
<protein>
    <submittedName>
        <fullName evidence="15">Uncharacterized protein</fullName>
    </submittedName>
</protein>
<evidence type="ECO:0000256" key="10">
    <source>
        <dbReference type="ARBA" id="ARBA00023180"/>
    </source>
</evidence>
<evidence type="ECO:0000256" key="3">
    <source>
        <dbReference type="ARBA" id="ARBA00022448"/>
    </source>
</evidence>
<dbReference type="GeneID" id="9807753"/>
<comment type="similarity">
    <text evidence="2 13">Belongs to the amiloride-sensitive sodium channel (TC 1.A.6) family.</text>
</comment>
<evidence type="ECO:0000256" key="12">
    <source>
        <dbReference type="ARBA" id="ARBA00023303"/>
    </source>
</evidence>
<dbReference type="RefSeq" id="XP_053579985.1">
    <property type="nucleotide sequence ID" value="XM_053736419.1"/>
</dbReference>